<dbReference type="Pfam" id="PF04364">
    <property type="entry name" value="DNA_pol3_chi"/>
    <property type="match status" value="1"/>
</dbReference>
<reference evidence="2" key="1">
    <citation type="journal article" date="2019" name="Int. J. Syst. Evol. Microbiol.">
        <title>The Global Catalogue of Microorganisms (GCM) 10K type strain sequencing project: providing services to taxonomists for standard genome sequencing and annotation.</title>
        <authorList>
            <consortium name="The Broad Institute Genomics Platform"/>
            <consortium name="The Broad Institute Genome Sequencing Center for Infectious Disease"/>
            <person name="Wu L."/>
            <person name="Ma J."/>
        </authorList>
    </citation>
    <scope>NUCLEOTIDE SEQUENCE [LARGE SCALE GENOMIC DNA]</scope>
    <source>
        <strain evidence="2">KCTC 42984</strain>
    </source>
</reference>
<evidence type="ECO:0000313" key="2">
    <source>
        <dbReference type="Proteomes" id="UP001595604"/>
    </source>
</evidence>
<dbReference type="Proteomes" id="UP001595604">
    <property type="component" value="Unassembled WGS sequence"/>
</dbReference>
<evidence type="ECO:0000313" key="1">
    <source>
        <dbReference type="EMBL" id="MFC3173950.1"/>
    </source>
</evidence>
<dbReference type="GO" id="GO:0003887">
    <property type="term" value="F:DNA-directed DNA polymerase activity"/>
    <property type="evidence" value="ECO:0007669"/>
    <property type="project" value="UniProtKB-EC"/>
</dbReference>
<dbReference type="Gene3D" id="3.40.50.10110">
    <property type="entry name" value="DNA polymerase III subunit chi"/>
    <property type="match status" value="1"/>
</dbReference>
<dbReference type="RefSeq" id="WP_379509330.1">
    <property type="nucleotide sequence ID" value="NZ_JBHRTQ010000007.1"/>
</dbReference>
<protein>
    <submittedName>
        <fullName evidence="1">DNA polymerase III subunit chi</fullName>
        <ecNumber evidence="1">2.7.7.7</ecNumber>
    </submittedName>
</protein>
<keyword evidence="2" id="KW-1185">Reference proteome</keyword>
<name>A0ABV7IQT6_9SPHN</name>
<accession>A0ABV7IQT6</accession>
<organism evidence="1 2">
    <name type="scientific">Novosphingobium bradum</name>
    <dbReference type="NCBI Taxonomy" id="1737444"/>
    <lineage>
        <taxon>Bacteria</taxon>
        <taxon>Pseudomonadati</taxon>
        <taxon>Pseudomonadota</taxon>
        <taxon>Alphaproteobacteria</taxon>
        <taxon>Sphingomonadales</taxon>
        <taxon>Sphingomonadaceae</taxon>
        <taxon>Novosphingobium</taxon>
    </lineage>
</organism>
<gene>
    <name evidence="1" type="ORF">ACFOD9_06780</name>
</gene>
<comment type="caution">
    <text evidence="1">The sequence shown here is derived from an EMBL/GenBank/DDBJ whole genome shotgun (WGS) entry which is preliminary data.</text>
</comment>
<sequence>MQVDFYQVSRDPAEAIVAMLAEKTLAGGQRLLVVASGAERLEAIGQALWSRAGRGGEPTFIANGRAGAGHEERQPVLLAETVDPANGARFVALADGLWRDEAADPARFDRAFLVFDAATLEAARACWRSLGEREGLERNFWKQEGGRWTRAG</sequence>
<proteinExistence type="predicted"/>
<keyword evidence="1" id="KW-0808">Transferase</keyword>
<dbReference type="SUPFAM" id="SSF102400">
    <property type="entry name" value="DNA polymerase III chi subunit"/>
    <property type="match status" value="1"/>
</dbReference>
<dbReference type="InterPro" id="IPR007459">
    <property type="entry name" value="DNA_pol3_chi"/>
</dbReference>
<dbReference type="EMBL" id="JBHRTQ010000007">
    <property type="protein sequence ID" value="MFC3173950.1"/>
    <property type="molecule type" value="Genomic_DNA"/>
</dbReference>
<dbReference type="InterPro" id="IPR036768">
    <property type="entry name" value="PolIII_chi_sf"/>
</dbReference>
<keyword evidence="1" id="KW-0548">Nucleotidyltransferase</keyword>
<dbReference type="EC" id="2.7.7.7" evidence="1"/>